<keyword evidence="2" id="KW-1185">Reference proteome</keyword>
<proteinExistence type="predicted"/>
<organism evidence="1 2">
    <name type="scientific">Melipona quadrifasciata</name>
    <dbReference type="NCBI Taxonomy" id="166423"/>
    <lineage>
        <taxon>Eukaryota</taxon>
        <taxon>Metazoa</taxon>
        <taxon>Ecdysozoa</taxon>
        <taxon>Arthropoda</taxon>
        <taxon>Hexapoda</taxon>
        <taxon>Insecta</taxon>
        <taxon>Pterygota</taxon>
        <taxon>Neoptera</taxon>
        <taxon>Endopterygota</taxon>
        <taxon>Hymenoptera</taxon>
        <taxon>Apocrita</taxon>
        <taxon>Aculeata</taxon>
        <taxon>Apoidea</taxon>
        <taxon>Anthophila</taxon>
        <taxon>Apidae</taxon>
        <taxon>Melipona</taxon>
    </lineage>
</organism>
<protein>
    <submittedName>
        <fullName evidence="1">Uncharacterized protein</fullName>
    </submittedName>
</protein>
<dbReference type="Proteomes" id="UP000053105">
    <property type="component" value="Unassembled WGS sequence"/>
</dbReference>
<dbReference type="AlphaFoldDB" id="A0A0N0U747"/>
<sequence>MKIIRDIFNYVHSTRCSVPAGMFYNVARVIKYEKRFFLRVSLWYEELKCLKIDLEKWVNTFDKWDLVELDA</sequence>
<reference evidence="1 2" key="1">
    <citation type="submission" date="2015-07" db="EMBL/GenBank/DDBJ databases">
        <title>The genome of Melipona quadrifasciata.</title>
        <authorList>
            <person name="Pan H."/>
            <person name="Kapheim K."/>
        </authorList>
    </citation>
    <scope>NUCLEOTIDE SEQUENCE [LARGE SCALE GENOMIC DNA]</scope>
    <source>
        <strain evidence="1">0111107301</strain>
        <tissue evidence="1">Whole body</tissue>
    </source>
</reference>
<name>A0A0N0U747_9HYME</name>
<accession>A0A0N0U747</accession>
<evidence type="ECO:0000313" key="1">
    <source>
        <dbReference type="EMBL" id="KOX78701.1"/>
    </source>
</evidence>
<evidence type="ECO:0000313" key="2">
    <source>
        <dbReference type="Proteomes" id="UP000053105"/>
    </source>
</evidence>
<dbReference type="EMBL" id="KQ435720">
    <property type="protein sequence ID" value="KOX78701.1"/>
    <property type="molecule type" value="Genomic_DNA"/>
</dbReference>
<gene>
    <name evidence="1" type="ORF">WN51_07562</name>
</gene>